<sequence>MGKRLPSTAKIEAYARLASERIKPSKLPKPQSKTLEIDRTKQRSSSIPKPPARSMEDDERRDARVPLGDVVSECVRRWFQDTLKEARNGDQSMQVLVGQMYQSGYGVAKNEQKAKAWISKASKYRPSAWKVSEKRPGYNASDSDSDEVKDDKN</sequence>
<feature type="compositionally biased region" description="Acidic residues" evidence="1">
    <location>
        <begin position="143"/>
        <end position="153"/>
    </location>
</feature>
<dbReference type="InterPro" id="IPR011990">
    <property type="entry name" value="TPR-like_helical_dom_sf"/>
</dbReference>
<proteinExistence type="predicted"/>
<gene>
    <name evidence="2" type="ORF">A4U43_C07F6840</name>
</gene>
<dbReference type="Gramene" id="ONK62679">
    <property type="protein sequence ID" value="ONK62679"/>
    <property type="gene ID" value="A4U43_C07F6840"/>
</dbReference>
<feature type="region of interest" description="Disordered" evidence="1">
    <location>
        <begin position="121"/>
        <end position="153"/>
    </location>
</feature>
<dbReference type="SMART" id="SM00671">
    <property type="entry name" value="SEL1"/>
    <property type="match status" value="1"/>
</dbReference>
<evidence type="ECO:0000256" key="1">
    <source>
        <dbReference type="SAM" id="MobiDB-lite"/>
    </source>
</evidence>
<dbReference type="SUPFAM" id="SSF81901">
    <property type="entry name" value="HCP-like"/>
    <property type="match status" value="1"/>
</dbReference>
<feature type="compositionally biased region" description="Basic and acidic residues" evidence="1">
    <location>
        <begin position="54"/>
        <end position="64"/>
    </location>
</feature>
<dbReference type="Proteomes" id="UP000243459">
    <property type="component" value="Chromosome 7"/>
</dbReference>
<accession>A0A5P1ED13</accession>
<name>A0A5P1ED13_ASPOF</name>
<keyword evidence="3" id="KW-1185">Reference proteome</keyword>
<dbReference type="PANTHER" id="PTHR36792">
    <property type="entry name" value="EXPRESSED PROTEIN"/>
    <property type="match status" value="1"/>
</dbReference>
<reference evidence="3" key="1">
    <citation type="journal article" date="2017" name="Nat. Commun.">
        <title>The asparagus genome sheds light on the origin and evolution of a young Y chromosome.</title>
        <authorList>
            <person name="Harkess A."/>
            <person name="Zhou J."/>
            <person name="Xu C."/>
            <person name="Bowers J.E."/>
            <person name="Van der Hulst R."/>
            <person name="Ayyampalayam S."/>
            <person name="Mercati F."/>
            <person name="Riccardi P."/>
            <person name="McKain M.R."/>
            <person name="Kakrana A."/>
            <person name="Tang H."/>
            <person name="Ray J."/>
            <person name="Groenendijk J."/>
            <person name="Arikit S."/>
            <person name="Mathioni S.M."/>
            <person name="Nakano M."/>
            <person name="Shan H."/>
            <person name="Telgmann-Rauber A."/>
            <person name="Kanno A."/>
            <person name="Yue Z."/>
            <person name="Chen H."/>
            <person name="Li W."/>
            <person name="Chen Y."/>
            <person name="Xu X."/>
            <person name="Zhang Y."/>
            <person name="Luo S."/>
            <person name="Chen H."/>
            <person name="Gao J."/>
            <person name="Mao Z."/>
            <person name="Pires J.C."/>
            <person name="Luo M."/>
            <person name="Kudrna D."/>
            <person name="Wing R.A."/>
            <person name="Meyers B.C."/>
            <person name="Yi K."/>
            <person name="Kong H."/>
            <person name="Lavrijsen P."/>
            <person name="Sunseri F."/>
            <person name="Falavigna A."/>
            <person name="Ye Y."/>
            <person name="Leebens-Mack J.H."/>
            <person name="Chen G."/>
        </authorList>
    </citation>
    <scope>NUCLEOTIDE SEQUENCE [LARGE SCALE GENOMIC DNA]</scope>
    <source>
        <strain evidence="3">cv. DH0086</strain>
    </source>
</reference>
<feature type="region of interest" description="Disordered" evidence="1">
    <location>
        <begin position="22"/>
        <end position="64"/>
    </location>
</feature>
<dbReference type="OrthoDB" id="2384430at2759"/>
<organism evidence="2 3">
    <name type="scientific">Asparagus officinalis</name>
    <name type="common">Garden asparagus</name>
    <dbReference type="NCBI Taxonomy" id="4686"/>
    <lineage>
        <taxon>Eukaryota</taxon>
        <taxon>Viridiplantae</taxon>
        <taxon>Streptophyta</taxon>
        <taxon>Embryophyta</taxon>
        <taxon>Tracheophyta</taxon>
        <taxon>Spermatophyta</taxon>
        <taxon>Magnoliopsida</taxon>
        <taxon>Liliopsida</taxon>
        <taxon>Asparagales</taxon>
        <taxon>Asparagaceae</taxon>
        <taxon>Asparagoideae</taxon>
        <taxon>Asparagus</taxon>
    </lineage>
</organism>
<dbReference type="Gene3D" id="1.25.40.10">
    <property type="entry name" value="Tetratricopeptide repeat domain"/>
    <property type="match status" value="1"/>
</dbReference>
<dbReference type="AlphaFoldDB" id="A0A5P1ED13"/>
<dbReference type="InterPro" id="IPR006597">
    <property type="entry name" value="Sel1-like"/>
</dbReference>
<protein>
    <submittedName>
        <fullName evidence="2">Uncharacterized protein</fullName>
    </submittedName>
</protein>
<evidence type="ECO:0000313" key="2">
    <source>
        <dbReference type="EMBL" id="ONK62679.1"/>
    </source>
</evidence>
<evidence type="ECO:0000313" key="3">
    <source>
        <dbReference type="Proteomes" id="UP000243459"/>
    </source>
</evidence>
<dbReference type="EMBL" id="CM007387">
    <property type="protein sequence ID" value="ONK62679.1"/>
    <property type="molecule type" value="Genomic_DNA"/>
</dbReference>
<dbReference type="OMA" id="GQAWMNR"/>
<dbReference type="PANTHER" id="PTHR36792:SF5">
    <property type="entry name" value="SEL1 REPEAT PROTEIN"/>
    <property type="match status" value="1"/>
</dbReference>